<organism evidence="3 4">
    <name type="scientific">Okibacterium fritillariae</name>
    <dbReference type="NCBI Taxonomy" id="123320"/>
    <lineage>
        <taxon>Bacteria</taxon>
        <taxon>Bacillati</taxon>
        <taxon>Actinomycetota</taxon>
        <taxon>Actinomycetes</taxon>
        <taxon>Micrococcales</taxon>
        <taxon>Microbacteriaceae</taxon>
        <taxon>Okibacterium</taxon>
    </lineage>
</organism>
<dbReference type="STRING" id="123320.SAMN06309945_1076"/>
<feature type="compositionally biased region" description="Low complexity" evidence="1">
    <location>
        <begin position="18"/>
        <end position="35"/>
    </location>
</feature>
<dbReference type="AlphaFoldDB" id="A0A1T5J0A5"/>
<evidence type="ECO:0000256" key="1">
    <source>
        <dbReference type="SAM" id="MobiDB-lite"/>
    </source>
</evidence>
<feature type="region of interest" description="Disordered" evidence="1">
    <location>
        <begin position="1"/>
        <end position="69"/>
    </location>
</feature>
<feature type="compositionally biased region" description="Polar residues" evidence="1">
    <location>
        <begin position="1"/>
        <end position="17"/>
    </location>
</feature>
<evidence type="ECO:0000313" key="3">
    <source>
        <dbReference type="EMBL" id="SKC44771.1"/>
    </source>
</evidence>
<gene>
    <name evidence="3" type="ORF">SAMN06309945_1076</name>
</gene>
<dbReference type="EMBL" id="FUZP01000001">
    <property type="protein sequence ID" value="SKC44771.1"/>
    <property type="molecule type" value="Genomic_DNA"/>
</dbReference>
<dbReference type="Proteomes" id="UP000190857">
    <property type="component" value="Unassembled WGS sequence"/>
</dbReference>
<dbReference type="Pfam" id="PF14030">
    <property type="entry name" value="DUF4245"/>
    <property type="match status" value="1"/>
</dbReference>
<evidence type="ECO:0000313" key="4">
    <source>
        <dbReference type="Proteomes" id="UP000190857"/>
    </source>
</evidence>
<dbReference type="OrthoDB" id="4801970at2"/>
<protein>
    <recommendedName>
        <fullName evidence="5">DUF4245 domain-containing protein</fullName>
    </recommendedName>
</protein>
<sequence>MSTNPPSDPNAGTSGTDSPRTGTPGAPRPRSGTPADQRDERRRQRVVAELGRPETPEETAARKAEDSRKYRMRKTVNNLVFSLLVTVAVVVVIVFAVPRSDKPLHPDIDYSQVAQTTQQSQTQILADPELPDTWSANYAEIRTSKAAGVASWNIGLIAPGNDFIGLTQGFDANPTWVGQQLEQSTATGVTTIDGIEWTVYDNRGSSDDLGNLEYALTTEAGGSTYIIFGTGTDAEFERVASGITSDIQANAARASATPTPAATPAS</sequence>
<feature type="transmembrane region" description="Helical" evidence="2">
    <location>
        <begin position="76"/>
        <end position="97"/>
    </location>
</feature>
<evidence type="ECO:0008006" key="5">
    <source>
        <dbReference type="Google" id="ProtNLM"/>
    </source>
</evidence>
<reference evidence="3 4" key="1">
    <citation type="submission" date="2017-02" db="EMBL/GenBank/DDBJ databases">
        <authorList>
            <person name="Peterson S.W."/>
        </authorList>
    </citation>
    <scope>NUCLEOTIDE SEQUENCE [LARGE SCALE GENOMIC DNA]</scope>
    <source>
        <strain evidence="3 4">VKM Ac-2059</strain>
    </source>
</reference>
<accession>A0A1T5J0A5</accession>
<keyword evidence="2" id="KW-1133">Transmembrane helix</keyword>
<name>A0A1T5J0A5_9MICO</name>
<proteinExistence type="predicted"/>
<feature type="compositionally biased region" description="Basic and acidic residues" evidence="1">
    <location>
        <begin position="51"/>
        <end position="69"/>
    </location>
</feature>
<dbReference type="InterPro" id="IPR025339">
    <property type="entry name" value="DUF4245"/>
</dbReference>
<keyword evidence="2" id="KW-0472">Membrane</keyword>
<evidence type="ECO:0000256" key="2">
    <source>
        <dbReference type="SAM" id="Phobius"/>
    </source>
</evidence>
<dbReference type="RefSeq" id="WP_079727191.1">
    <property type="nucleotide sequence ID" value="NZ_FUZP01000001.1"/>
</dbReference>
<keyword evidence="4" id="KW-1185">Reference proteome</keyword>
<keyword evidence="2" id="KW-0812">Transmembrane</keyword>